<dbReference type="KEGG" id="cnan:A2G96_28945"/>
<dbReference type="Pfam" id="PF00534">
    <property type="entry name" value="Glycos_transf_1"/>
    <property type="match status" value="1"/>
</dbReference>
<sequence>MPQSSSLLAEPLRVAVGAVSLSSPLTGIGQYTRHLVRELAVLGAAPHCFLGAGWSEPPAVGPQPWADGLASSHTGHAPAWRSAARGLLRRSGVAHLASRAWQAHRFRAGLPRDAALYHETNFLPFCFGTLPTVLTAHDVSWLRYPETHPAARVSLLHRYFPRALARADRVIVVSEFVRAELLALCEIDPGKIRVVHNGVAPVFQPRAADALRPVLARHGLLPGGYLLALGTLEPRKRLSTALRAHQRLPAALRRHMPLVLAGIKGWLTSALEREMAPAVARGEVRVAGYISDADLPSVVAGACAMVYPSIYEGFGLPPLEAMACGVPVICSDRSALPGVVGDGGVLLDPDDIDGFSAAMLRACEDTHWRSAIGARALRRAAGFSWQRCARETLDVYGELLRTRRG</sequence>
<dbReference type="PANTHER" id="PTHR46401:SF2">
    <property type="entry name" value="GLYCOSYLTRANSFERASE WBBK-RELATED"/>
    <property type="match status" value="1"/>
</dbReference>
<evidence type="ECO:0000259" key="2">
    <source>
        <dbReference type="Pfam" id="PF00534"/>
    </source>
</evidence>
<dbReference type="Pfam" id="PF13439">
    <property type="entry name" value="Glyco_transf_4"/>
    <property type="match status" value="1"/>
</dbReference>
<dbReference type="InterPro" id="IPR028098">
    <property type="entry name" value="Glyco_trans_4-like_N"/>
</dbReference>
<evidence type="ECO:0000313" key="5">
    <source>
        <dbReference type="Proteomes" id="UP000075238"/>
    </source>
</evidence>
<dbReference type="GO" id="GO:0009103">
    <property type="term" value="P:lipopolysaccharide biosynthetic process"/>
    <property type="evidence" value="ECO:0007669"/>
    <property type="project" value="TreeGrafter"/>
</dbReference>
<dbReference type="AlphaFoldDB" id="A0A142JUM2"/>
<dbReference type="SUPFAM" id="SSF53756">
    <property type="entry name" value="UDP-Glycosyltransferase/glycogen phosphorylase"/>
    <property type="match status" value="1"/>
</dbReference>
<dbReference type="Proteomes" id="UP000075238">
    <property type="component" value="Chromosome 2"/>
</dbReference>
<reference evidence="4 5" key="1">
    <citation type="submission" date="2016-03" db="EMBL/GenBank/DDBJ databases">
        <title>Complete genome sequence of a novel chlorpyrifos degrading bacterium, Cupriavidus nantongensis sp. X1.</title>
        <authorList>
            <person name="Fang L."/>
        </authorList>
    </citation>
    <scope>NUCLEOTIDE SEQUENCE [LARGE SCALE GENOMIC DNA]</scope>
    <source>
        <strain evidence="4 5">X1</strain>
    </source>
</reference>
<evidence type="ECO:0000256" key="1">
    <source>
        <dbReference type="ARBA" id="ARBA00022679"/>
    </source>
</evidence>
<dbReference type="GO" id="GO:0016757">
    <property type="term" value="F:glycosyltransferase activity"/>
    <property type="evidence" value="ECO:0007669"/>
    <property type="project" value="InterPro"/>
</dbReference>
<dbReference type="CDD" id="cd03809">
    <property type="entry name" value="GT4_MtfB-like"/>
    <property type="match status" value="1"/>
</dbReference>
<dbReference type="FunFam" id="3.40.50.2000:FF:000119">
    <property type="entry name" value="Glycosyl transferase group 1"/>
    <property type="match status" value="1"/>
</dbReference>
<feature type="domain" description="Glycosyltransferase subfamily 4-like N-terminal" evidence="3">
    <location>
        <begin position="27"/>
        <end position="200"/>
    </location>
</feature>
<name>A0A142JUM2_9BURK</name>
<gene>
    <name evidence="4" type="ORF">A2G96_28945</name>
</gene>
<dbReference type="OrthoDB" id="433681at2"/>
<evidence type="ECO:0000313" key="4">
    <source>
        <dbReference type="EMBL" id="AMR81784.1"/>
    </source>
</evidence>
<accession>A0A142JUM2</accession>
<feature type="domain" description="Glycosyl transferase family 1" evidence="2">
    <location>
        <begin position="225"/>
        <end position="376"/>
    </location>
</feature>
<dbReference type="Gene3D" id="3.40.50.2000">
    <property type="entry name" value="Glycogen Phosphorylase B"/>
    <property type="match status" value="2"/>
</dbReference>
<organism evidence="4 5">
    <name type="scientific">Cupriavidus nantongensis</name>
    <dbReference type="NCBI Taxonomy" id="1796606"/>
    <lineage>
        <taxon>Bacteria</taxon>
        <taxon>Pseudomonadati</taxon>
        <taxon>Pseudomonadota</taxon>
        <taxon>Betaproteobacteria</taxon>
        <taxon>Burkholderiales</taxon>
        <taxon>Burkholderiaceae</taxon>
        <taxon>Cupriavidus</taxon>
    </lineage>
</organism>
<keyword evidence="1 4" id="KW-0808">Transferase</keyword>
<protein>
    <submittedName>
        <fullName evidence="4">Group 1 glycosyl transferase</fullName>
    </submittedName>
</protein>
<proteinExistence type="predicted"/>
<keyword evidence="5" id="KW-1185">Reference proteome</keyword>
<evidence type="ECO:0000259" key="3">
    <source>
        <dbReference type="Pfam" id="PF13439"/>
    </source>
</evidence>
<dbReference type="EMBL" id="CP014845">
    <property type="protein sequence ID" value="AMR81784.1"/>
    <property type="molecule type" value="Genomic_DNA"/>
</dbReference>
<dbReference type="PANTHER" id="PTHR46401">
    <property type="entry name" value="GLYCOSYLTRANSFERASE WBBK-RELATED"/>
    <property type="match status" value="1"/>
</dbReference>
<dbReference type="STRING" id="1796606.A2G96_28945"/>
<dbReference type="RefSeq" id="WP_062803575.1">
    <property type="nucleotide sequence ID" value="NZ_CP014845.1"/>
</dbReference>
<dbReference type="InterPro" id="IPR001296">
    <property type="entry name" value="Glyco_trans_1"/>
</dbReference>